<dbReference type="SUPFAM" id="SSF53474">
    <property type="entry name" value="alpha/beta-Hydrolases"/>
    <property type="match status" value="1"/>
</dbReference>
<reference evidence="3" key="1">
    <citation type="submission" date="2015-09" db="EMBL/GenBank/DDBJ databases">
        <authorList>
            <person name="Rodrigo-Torres Lidia"/>
            <person name="Arahal R.David."/>
        </authorList>
    </citation>
    <scope>NUCLEOTIDE SEQUENCE [LARGE SCALE GENOMIC DNA]</scope>
    <source>
        <strain evidence="3">CECT 7735</strain>
    </source>
</reference>
<accession>A0A0N7M980</accession>
<dbReference type="RefSeq" id="WP_058310982.1">
    <property type="nucleotide sequence ID" value="NZ_CYTW01000001.1"/>
</dbReference>
<dbReference type="EMBL" id="CYTW01000001">
    <property type="protein sequence ID" value="CUJ95717.1"/>
    <property type="molecule type" value="Genomic_DNA"/>
</dbReference>
<dbReference type="InterPro" id="IPR029058">
    <property type="entry name" value="AB_hydrolase_fold"/>
</dbReference>
<dbReference type="AlphaFoldDB" id="A0A0N7M980"/>
<sequence>MWKQVITFAAISVGISASIALGLILSQRPVTDLPEGPMSFDDVATAPRLASAQLVKDTARDGATLTAWHVPARVENAPLLVLVHGSGWHGAQFDQLAAQLDGTAEVLAVNLRGHFNGPGTRGDVDYLGQFEDDLADVIKARRQDGQKVVLAGHSSGGGLVVRFAGGAHRDLIDAAVLMAPFLKYNAPTTRENSGGWAHVLTRRVIGLSMLNMARINVLDHLTVIQFAMPAEIRNGPKGHEATLAYSWRLNQSFAPRADYLVDVAKLPDFLLLVGSEDESFVAEGYEPLMSEVTQNGTYVVVEGANHLGVVHADETVARLRGFLENVR</sequence>
<proteinExistence type="predicted"/>
<evidence type="ECO:0000313" key="2">
    <source>
        <dbReference type="EMBL" id="CUJ95717.1"/>
    </source>
</evidence>
<name>A0A0N7M980_9RHOB</name>
<dbReference type="Proteomes" id="UP000051870">
    <property type="component" value="Unassembled WGS sequence"/>
</dbReference>
<feature type="domain" description="AB hydrolase-1" evidence="1">
    <location>
        <begin position="80"/>
        <end position="317"/>
    </location>
</feature>
<dbReference type="STRING" id="1715693.PH7735_01906"/>
<evidence type="ECO:0000259" key="1">
    <source>
        <dbReference type="Pfam" id="PF12697"/>
    </source>
</evidence>
<gene>
    <name evidence="2" type="ORF">PH7735_01906</name>
</gene>
<dbReference type="Pfam" id="PF12697">
    <property type="entry name" value="Abhydrolase_6"/>
    <property type="match status" value="1"/>
</dbReference>
<organism evidence="2 3">
    <name type="scientific">Shimia thalassica</name>
    <dbReference type="NCBI Taxonomy" id="1715693"/>
    <lineage>
        <taxon>Bacteria</taxon>
        <taxon>Pseudomonadati</taxon>
        <taxon>Pseudomonadota</taxon>
        <taxon>Alphaproteobacteria</taxon>
        <taxon>Rhodobacterales</taxon>
        <taxon>Roseobacteraceae</taxon>
    </lineage>
</organism>
<protein>
    <submittedName>
        <fullName evidence="2">Putative magnesium chelatase accessory protein</fullName>
    </submittedName>
</protein>
<dbReference type="Gene3D" id="3.40.50.1820">
    <property type="entry name" value="alpha/beta hydrolase"/>
    <property type="match status" value="1"/>
</dbReference>
<evidence type="ECO:0000313" key="3">
    <source>
        <dbReference type="Proteomes" id="UP000051870"/>
    </source>
</evidence>
<keyword evidence="3" id="KW-1185">Reference proteome</keyword>
<dbReference type="InterPro" id="IPR000073">
    <property type="entry name" value="AB_hydrolase_1"/>
</dbReference>
<dbReference type="GeneID" id="83880944"/>